<name>A0A9Q5HSE1_SANBA</name>
<dbReference type="InterPro" id="IPR003673">
    <property type="entry name" value="CoA-Trfase_fam_III"/>
</dbReference>
<dbReference type="PANTHER" id="PTHR48228:SF6">
    <property type="entry name" value="L-CARNITINE COA-TRANSFERASE"/>
    <property type="match status" value="1"/>
</dbReference>
<dbReference type="Pfam" id="PF02515">
    <property type="entry name" value="CoA_transf_3"/>
    <property type="match status" value="2"/>
</dbReference>
<dbReference type="OrthoDB" id="5863171at2759"/>
<keyword evidence="4" id="KW-1185">Reference proteome</keyword>
<comment type="similarity">
    <text evidence="1">Belongs to the CoA-transferase III family.</text>
</comment>
<protein>
    <submittedName>
        <fullName evidence="3">CoA-transferase family III</fullName>
    </submittedName>
</protein>
<dbReference type="SUPFAM" id="SSF89796">
    <property type="entry name" value="CoA-transferase family III (CaiB/BaiF)"/>
    <property type="match status" value="1"/>
</dbReference>
<dbReference type="GO" id="GO:0016740">
    <property type="term" value="F:transferase activity"/>
    <property type="evidence" value="ECO:0007669"/>
    <property type="project" value="UniProtKB-KW"/>
</dbReference>
<dbReference type="Gene3D" id="3.30.1540.10">
    <property type="entry name" value="formyl-coa transferase, domain 3"/>
    <property type="match status" value="1"/>
</dbReference>
<reference evidence="3" key="1">
    <citation type="submission" date="2016-06" db="EMBL/GenBank/DDBJ databases">
        <title>Draft Genome sequence of the fungus Inonotus baumii.</title>
        <authorList>
            <person name="Zhu H."/>
            <person name="Lin W."/>
        </authorList>
    </citation>
    <scope>NUCLEOTIDE SEQUENCE</scope>
    <source>
        <strain evidence="3">821</strain>
    </source>
</reference>
<dbReference type="InterPro" id="IPR023606">
    <property type="entry name" value="CoA-Trfase_III_dom_1_sf"/>
</dbReference>
<organism evidence="3 4">
    <name type="scientific">Sanghuangporus baumii</name>
    <name type="common">Phellinus baumii</name>
    <dbReference type="NCBI Taxonomy" id="108892"/>
    <lineage>
        <taxon>Eukaryota</taxon>
        <taxon>Fungi</taxon>
        <taxon>Dikarya</taxon>
        <taxon>Basidiomycota</taxon>
        <taxon>Agaricomycotina</taxon>
        <taxon>Agaricomycetes</taxon>
        <taxon>Hymenochaetales</taxon>
        <taxon>Hymenochaetaceae</taxon>
        <taxon>Sanghuangporus</taxon>
    </lineage>
</organism>
<dbReference type="PANTHER" id="PTHR48228">
    <property type="entry name" value="SUCCINYL-COA--D-CITRAMALATE COA-TRANSFERASE"/>
    <property type="match status" value="1"/>
</dbReference>
<gene>
    <name evidence="3" type="ORF">A7U60_g7748</name>
</gene>
<accession>A0A9Q5HSE1</accession>
<dbReference type="InterPro" id="IPR050509">
    <property type="entry name" value="CoA-transferase_III"/>
</dbReference>
<keyword evidence="2" id="KW-0808">Transferase</keyword>
<evidence type="ECO:0000313" key="3">
    <source>
        <dbReference type="EMBL" id="OCB85123.1"/>
    </source>
</evidence>
<dbReference type="Gene3D" id="3.40.50.10540">
    <property type="entry name" value="Crotonobetainyl-coa:carnitine coa-transferase, domain 1"/>
    <property type="match status" value="2"/>
</dbReference>
<evidence type="ECO:0000256" key="1">
    <source>
        <dbReference type="ARBA" id="ARBA00008383"/>
    </source>
</evidence>
<comment type="caution">
    <text evidence="3">The sequence shown here is derived from an EMBL/GenBank/DDBJ whole genome shotgun (WGS) entry which is preliminary data.</text>
</comment>
<sequence>MSELPLSGIRVLELGQLIAGPFAGQLLSHFGAEVIKVEPPSVGDPVRVWRELDIDGTSIWFRSVSRNKKSVTIDMRKDEGKKWVDTIRILLPLIACISRDRLVKDLAIKSDILLENFRPGTLEKWGIGPSNIHPHNPDLIFTRVSGYGQTGPWAHRPGYATVCEGEAGFRYINGFPDENGQLSGPSVRPNISLGDSITGLHAAFGAVLALLSRDKRRSNGKRGGQTIDVSIMESMMNMMEGIVPEYSRKGIIRGPSGSSITGIVPTNAYPTSVPSAYVLIGANGESIYERFMTAIGRPDLIGPDYLGNHNRVPRRQEIENAIIEWTSKRTPGEVVKAMVDANVPVGRVMNVKDIMENEHVRERGMIERIRVPYRSASEGKPTEESESGGWDLDVHRIIPLMENDIPTRWAGPDLGQHNEEVLGGILGLSKSDRDELKVRGVVGNECTQE</sequence>
<dbReference type="AlphaFoldDB" id="A0A9Q5HSE1"/>
<dbReference type="Proteomes" id="UP000757232">
    <property type="component" value="Unassembled WGS sequence"/>
</dbReference>
<evidence type="ECO:0000313" key="4">
    <source>
        <dbReference type="Proteomes" id="UP000757232"/>
    </source>
</evidence>
<proteinExistence type="inferred from homology"/>
<dbReference type="EMBL" id="LNZH02000211">
    <property type="protein sequence ID" value="OCB85123.1"/>
    <property type="molecule type" value="Genomic_DNA"/>
</dbReference>
<evidence type="ECO:0000256" key="2">
    <source>
        <dbReference type="ARBA" id="ARBA00022679"/>
    </source>
</evidence>
<dbReference type="InterPro" id="IPR044855">
    <property type="entry name" value="CoA-Trfase_III_dom3_sf"/>
</dbReference>